<dbReference type="Proteomes" id="UP000724584">
    <property type="component" value="Unassembled WGS sequence"/>
</dbReference>
<name>A0ACB7NW81_9PEZI</name>
<evidence type="ECO:0000313" key="2">
    <source>
        <dbReference type="Proteomes" id="UP000724584"/>
    </source>
</evidence>
<proteinExistence type="predicted"/>
<protein>
    <submittedName>
        <fullName evidence="1">Uncharacterized protein</fullName>
    </submittedName>
</protein>
<organism evidence="1 2">
    <name type="scientific">Chaetomium tenue</name>
    <dbReference type="NCBI Taxonomy" id="1854479"/>
    <lineage>
        <taxon>Eukaryota</taxon>
        <taxon>Fungi</taxon>
        <taxon>Dikarya</taxon>
        <taxon>Ascomycota</taxon>
        <taxon>Pezizomycotina</taxon>
        <taxon>Sordariomycetes</taxon>
        <taxon>Sordariomycetidae</taxon>
        <taxon>Sordariales</taxon>
        <taxon>Chaetomiaceae</taxon>
        <taxon>Chaetomium</taxon>
    </lineage>
</organism>
<dbReference type="EMBL" id="JAGIZQ010000006">
    <property type="protein sequence ID" value="KAH6622515.1"/>
    <property type="molecule type" value="Genomic_DNA"/>
</dbReference>
<comment type="caution">
    <text evidence="1">The sequence shown here is derived from an EMBL/GenBank/DDBJ whole genome shotgun (WGS) entry which is preliminary data.</text>
</comment>
<reference evidence="1 2" key="1">
    <citation type="journal article" date="2021" name="Nat. Commun.">
        <title>Genetic determinants of endophytism in the Arabidopsis root mycobiome.</title>
        <authorList>
            <person name="Mesny F."/>
            <person name="Miyauchi S."/>
            <person name="Thiergart T."/>
            <person name="Pickel B."/>
            <person name="Atanasova L."/>
            <person name="Karlsson M."/>
            <person name="Huettel B."/>
            <person name="Barry K.W."/>
            <person name="Haridas S."/>
            <person name="Chen C."/>
            <person name="Bauer D."/>
            <person name="Andreopoulos W."/>
            <person name="Pangilinan J."/>
            <person name="LaButti K."/>
            <person name="Riley R."/>
            <person name="Lipzen A."/>
            <person name="Clum A."/>
            <person name="Drula E."/>
            <person name="Henrissat B."/>
            <person name="Kohler A."/>
            <person name="Grigoriev I.V."/>
            <person name="Martin F.M."/>
            <person name="Hacquard S."/>
        </authorList>
    </citation>
    <scope>NUCLEOTIDE SEQUENCE [LARGE SCALE GENOMIC DNA]</scope>
    <source>
        <strain evidence="1 2">MPI-SDFR-AT-0079</strain>
    </source>
</reference>
<evidence type="ECO:0000313" key="1">
    <source>
        <dbReference type="EMBL" id="KAH6622515.1"/>
    </source>
</evidence>
<accession>A0ACB7NW81</accession>
<keyword evidence="2" id="KW-1185">Reference proteome</keyword>
<gene>
    <name evidence="1" type="ORF">F5144DRAFT_537852</name>
</gene>
<sequence length="787" mass="88763">MPTKRSATSQGEDYDREPVEDLTQPLALHSKRTERQRRKQEKRATSASSAANQLRGFLDLPLELMMAILDLLYPSDIFVLSRVNHELRNFLLANEMVITRRIIDFRYPILERCLVPPVLVENIDPAIQLLLKSPDRPDLALSHRTSPQNIPFPDSTLHCTCLTCMVRWNALCAAVDFAHWQDHLDKGIPIPTVPRGTVPPWNGELLARNRRVVLKALTSSLWYARILQAHLDSTTRSIRRHSHNKADQRPHFYMTDTDMRESTDAFLQREGPPTFDYPYSRELYYMLEAFLPGRSWIASSQKWVYIKQTQEWHEMDLGMLVNMDQMRRQMRQDPVVQPSVQPSYVQEARNDFAWPRSIWEKYDVPKCPVVEVTELWVEEDGSESTAVLETKNINSLDVDSWLEEPPRRSFPGGAYTRAVRLIWVGEERKNGRVSPSTSILERLSEEWGLQDALDYARGCFAGVSAVEPDDDKQVFTVAYHPKLIGAWRHTGDNSSDSTPQTQAIIFAEGEERAELCRILDSKWAASTVKHPVFPALLCSLVLAHGLDSTLEDIKAAVREVEARTGHHRFASRRQTQPAAGELGSLSAQMSGCAAKLANGTRKMKVVEAVNEFISQHNCRRPPDAQEQGASSLAHPRDGFSASHLDLLRHRVQMQAVDAAYVQQRVQIQIAALFHLIAQQDNAIAFDTASATRSIAASSQQDSSSMKMLALVAMFFLPGSFVAALFSAPLFSWDEALAAGGMAVGTRPQFALFWAVTAPLTALIFVLYGLWMCVQSRRERNKNGSTFV</sequence>